<dbReference type="Proteomes" id="UP000230431">
    <property type="component" value="Unassembled WGS sequence"/>
</dbReference>
<name>A0A2H0RKY3_9BACT</name>
<evidence type="ECO:0000313" key="1">
    <source>
        <dbReference type="EMBL" id="PIR46445.1"/>
    </source>
</evidence>
<organism evidence="1 2">
    <name type="scientific">Candidatus Vogelbacteria bacterium CG10_big_fil_rev_8_21_14_0_10_49_38</name>
    <dbReference type="NCBI Taxonomy" id="1975043"/>
    <lineage>
        <taxon>Bacteria</taxon>
        <taxon>Candidatus Vogeliibacteriota</taxon>
    </lineage>
</organism>
<dbReference type="AlphaFoldDB" id="A0A2H0RKY3"/>
<reference evidence="1 2" key="1">
    <citation type="submission" date="2017-09" db="EMBL/GenBank/DDBJ databases">
        <title>Depth-based differentiation of microbial function through sediment-hosted aquifers and enrichment of novel symbionts in the deep terrestrial subsurface.</title>
        <authorList>
            <person name="Probst A.J."/>
            <person name="Ladd B."/>
            <person name="Jarett J.K."/>
            <person name="Geller-Mcgrath D.E."/>
            <person name="Sieber C.M."/>
            <person name="Emerson J.B."/>
            <person name="Anantharaman K."/>
            <person name="Thomas B.C."/>
            <person name="Malmstrom R."/>
            <person name="Stieglmeier M."/>
            <person name="Klingl A."/>
            <person name="Woyke T."/>
            <person name="Ryan C.M."/>
            <person name="Banfield J.F."/>
        </authorList>
    </citation>
    <scope>NUCLEOTIDE SEQUENCE [LARGE SCALE GENOMIC DNA]</scope>
    <source>
        <strain evidence="1">CG10_big_fil_rev_8_21_14_0_10_49_38</strain>
    </source>
</reference>
<accession>A0A2H0RKY3</accession>
<protein>
    <recommendedName>
        <fullName evidence="3">Helix-turn-helix type 11 domain-containing protein</fullName>
    </recommendedName>
</protein>
<evidence type="ECO:0008006" key="3">
    <source>
        <dbReference type="Google" id="ProtNLM"/>
    </source>
</evidence>
<dbReference type="EMBL" id="PCYK01000002">
    <property type="protein sequence ID" value="PIR46445.1"/>
    <property type="molecule type" value="Genomic_DNA"/>
</dbReference>
<proteinExistence type="predicted"/>
<sequence>MEILPKLFGSKERVKLMRLFLSNPNLYFSLTDMVRRTKVPSRTVKRELESLQDIGFVSVKKLAILAVPENGNKKKKKKQAATRSLVWQINPDFFFAEHLRSMFNADFFAGQDDLAERFKNCGKIKLVIISGLFIQDGGTRADILVVGDDLRRVAIENVISVIESEIGRELTYAILETQEYLFRLTSSDRFVRDITDYPHKRLIDRLSD</sequence>
<gene>
    <name evidence="1" type="ORF">COV08_00120</name>
</gene>
<evidence type="ECO:0000313" key="2">
    <source>
        <dbReference type="Proteomes" id="UP000230431"/>
    </source>
</evidence>
<comment type="caution">
    <text evidence="1">The sequence shown here is derived from an EMBL/GenBank/DDBJ whole genome shotgun (WGS) entry which is preliminary data.</text>
</comment>